<feature type="binding site" evidence="6">
    <location>
        <position position="210"/>
    </location>
    <ligand>
        <name>S-adenosyl-L-methionine</name>
        <dbReference type="ChEBI" id="CHEBI:59789"/>
    </ligand>
</feature>
<feature type="binding site" evidence="6">
    <location>
        <position position="188"/>
    </location>
    <ligand>
        <name>S-adenosyl-L-methionine</name>
        <dbReference type="ChEBI" id="CHEBI:59789"/>
    </ligand>
</feature>
<dbReference type="InterPro" id="IPR004498">
    <property type="entry name" value="Ribosomal_PrmA_MeTrfase"/>
</dbReference>
<protein>
    <recommendedName>
        <fullName evidence="6">Ribosomal protein L11 methyltransferase</fullName>
        <shortName evidence="6">L11 Mtase</shortName>
        <ecNumber evidence="6">2.1.1.-</ecNumber>
    </recommendedName>
</protein>
<gene>
    <name evidence="6 7" type="primary">prmA</name>
    <name evidence="7" type="ORF">H9737_04510</name>
</gene>
<comment type="subcellular location">
    <subcellularLocation>
        <location evidence="6">Cytoplasm</location>
    </subcellularLocation>
</comment>
<keyword evidence="2 6" id="KW-0963">Cytoplasm</keyword>
<dbReference type="GO" id="GO:0005737">
    <property type="term" value="C:cytoplasm"/>
    <property type="evidence" value="ECO:0007669"/>
    <property type="project" value="UniProtKB-SubCell"/>
</dbReference>
<evidence type="ECO:0000256" key="3">
    <source>
        <dbReference type="ARBA" id="ARBA00022603"/>
    </source>
</evidence>
<dbReference type="GO" id="GO:0008276">
    <property type="term" value="F:protein methyltransferase activity"/>
    <property type="evidence" value="ECO:0007669"/>
    <property type="project" value="UniProtKB-UniRule"/>
</dbReference>
<name>A0A9D1VVB5_9FIRM</name>
<evidence type="ECO:0000256" key="5">
    <source>
        <dbReference type="ARBA" id="ARBA00022691"/>
    </source>
</evidence>
<dbReference type="GO" id="GO:0005840">
    <property type="term" value="C:ribosome"/>
    <property type="evidence" value="ECO:0007669"/>
    <property type="project" value="UniProtKB-KW"/>
</dbReference>
<dbReference type="InterPro" id="IPR050078">
    <property type="entry name" value="Ribosomal_L11_MeTrfase_PrmA"/>
</dbReference>
<dbReference type="AlphaFoldDB" id="A0A9D1VVB5"/>
<keyword evidence="3 6" id="KW-0489">Methyltransferase</keyword>
<reference evidence="7" key="2">
    <citation type="submission" date="2021-04" db="EMBL/GenBank/DDBJ databases">
        <authorList>
            <person name="Gilroy R."/>
        </authorList>
    </citation>
    <scope>NUCLEOTIDE SEQUENCE</scope>
    <source>
        <strain evidence="7">26628</strain>
    </source>
</reference>
<dbReference type="InterPro" id="IPR029063">
    <property type="entry name" value="SAM-dependent_MTases_sf"/>
</dbReference>
<feature type="binding site" evidence="6">
    <location>
        <position position="167"/>
    </location>
    <ligand>
        <name>S-adenosyl-L-methionine</name>
        <dbReference type="ChEBI" id="CHEBI:59789"/>
    </ligand>
</feature>
<accession>A0A9D1VVB5</accession>
<dbReference type="EC" id="2.1.1.-" evidence="6"/>
<organism evidence="7 8">
    <name type="scientific">Candidatus Borkfalkia faecigallinarum</name>
    <dbReference type="NCBI Taxonomy" id="2838509"/>
    <lineage>
        <taxon>Bacteria</taxon>
        <taxon>Bacillati</taxon>
        <taxon>Bacillota</taxon>
        <taxon>Clostridia</taxon>
        <taxon>Christensenellales</taxon>
        <taxon>Christensenellaceae</taxon>
        <taxon>Candidatus Borkfalkia</taxon>
    </lineage>
</organism>
<evidence type="ECO:0000313" key="7">
    <source>
        <dbReference type="EMBL" id="HIX46937.1"/>
    </source>
</evidence>
<evidence type="ECO:0000256" key="2">
    <source>
        <dbReference type="ARBA" id="ARBA00022490"/>
    </source>
</evidence>
<sequence length="318" mass="34651">MKFIELTVHTSSAGSELVADVLWDHSHYGVTVCDVNDVIALQSDKRTFWDYMDDDLAAQAKAAGDVLVKCYLPVDIAEEEIAAIGAELRALRARGEAYIDFGTFETARREIEGDDWIDVWKKHFRPLHIGEKVVVCPEWIDYAPAPGEIVVSLDSNMAFGTGEHETTSMCLELLQGYLRPGDTVVDVGCGSGILGIAAVKLGARFAYLTDIDYVAVRSAEHNAALNGVADKVQVALSDLLEGAHVCGEVMTANITADILCRLADSIPRNLKEGGTLILSGIIEPKLEQVAAAYREQGLALLEQRRRGEWFALAFRKGA</sequence>
<comment type="caution">
    <text evidence="7">The sequence shown here is derived from an EMBL/GenBank/DDBJ whole genome shotgun (WGS) entry which is preliminary data.</text>
</comment>
<evidence type="ECO:0000313" key="8">
    <source>
        <dbReference type="Proteomes" id="UP000824249"/>
    </source>
</evidence>
<reference evidence="7" key="1">
    <citation type="journal article" date="2021" name="PeerJ">
        <title>Extensive microbial diversity within the chicken gut microbiome revealed by metagenomics and culture.</title>
        <authorList>
            <person name="Gilroy R."/>
            <person name="Ravi A."/>
            <person name="Getino M."/>
            <person name="Pursley I."/>
            <person name="Horton D.L."/>
            <person name="Alikhan N.F."/>
            <person name="Baker D."/>
            <person name="Gharbi K."/>
            <person name="Hall N."/>
            <person name="Watson M."/>
            <person name="Adriaenssens E.M."/>
            <person name="Foster-Nyarko E."/>
            <person name="Jarju S."/>
            <person name="Secka A."/>
            <person name="Antonio M."/>
            <person name="Oren A."/>
            <person name="Chaudhuri R.R."/>
            <person name="La Ragione R."/>
            <person name="Hildebrand F."/>
            <person name="Pallen M.J."/>
        </authorList>
    </citation>
    <scope>NUCLEOTIDE SEQUENCE</scope>
    <source>
        <strain evidence="7">26628</strain>
    </source>
</reference>
<dbReference type="PIRSF" id="PIRSF000401">
    <property type="entry name" value="RPL11_MTase"/>
    <property type="match status" value="1"/>
</dbReference>
<feature type="binding site" evidence="6">
    <location>
        <position position="253"/>
    </location>
    <ligand>
        <name>S-adenosyl-L-methionine</name>
        <dbReference type="ChEBI" id="CHEBI:59789"/>
    </ligand>
</feature>
<evidence type="ECO:0000256" key="1">
    <source>
        <dbReference type="ARBA" id="ARBA00009741"/>
    </source>
</evidence>
<comment type="catalytic activity">
    <reaction evidence="6">
        <text>L-lysyl-[protein] + 3 S-adenosyl-L-methionine = N(6),N(6),N(6)-trimethyl-L-lysyl-[protein] + 3 S-adenosyl-L-homocysteine + 3 H(+)</text>
        <dbReference type="Rhea" id="RHEA:54192"/>
        <dbReference type="Rhea" id="RHEA-COMP:9752"/>
        <dbReference type="Rhea" id="RHEA-COMP:13826"/>
        <dbReference type="ChEBI" id="CHEBI:15378"/>
        <dbReference type="ChEBI" id="CHEBI:29969"/>
        <dbReference type="ChEBI" id="CHEBI:57856"/>
        <dbReference type="ChEBI" id="CHEBI:59789"/>
        <dbReference type="ChEBI" id="CHEBI:61961"/>
    </reaction>
</comment>
<dbReference type="NCBIfam" id="TIGR00406">
    <property type="entry name" value="prmA"/>
    <property type="match status" value="1"/>
</dbReference>
<dbReference type="PANTHER" id="PTHR43648">
    <property type="entry name" value="ELECTRON TRANSFER FLAVOPROTEIN BETA SUBUNIT LYSINE METHYLTRANSFERASE"/>
    <property type="match status" value="1"/>
</dbReference>
<dbReference type="CDD" id="cd02440">
    <property type="entry name" value="AdoMet_MTases"/>
    <property type="match status" value="1"/>
</dbReference>
<evidence type="ECO:0000256" key="6">
    <source>
        <dbReference type="HAMAP-Rule" id="MF_00735"/>
    </source>
</evidence>
<evidence type="ECO:0000256" key="4">
    <source>
        <dbReference type="ARBA" id="ARBA00022679"/>
    </source>
</evidence>
<dbReference type="Proteomes" id="UP000824249">
    <property type="component" value="Unassembled WGS sequence"/>
</dbReference>
<keyword evidence="5 6" id="KW-0949">S-adenosyl-L-methionine</keyword>
<dbReference type="EMBL" id="DXFD01000066">
    <property type="protein sequence ID" value="HIX46937.1"/>
    <property type="molecule type" value="Genomic_DNA"/>
</dbReference>
<keyword evidence="4 6" id="KW-0808">Transferase</keyword>
<comment type="similarity">
    <text evidence="1 6">Belongs to the methyltransferase superfamily. PrmA family.</text>
</comment>
<keyword evidence="7" id="KW-0689">Ribosomal protein</keyword>
<dbReference type="Gene3D" id="3.40.50.150">
    <property type="entry name" value="Vaccinia Virus protein VP39"/>
    <property type="match status" value="1"/>
</dbReference>
<dbReference type="Pfam" id="PF06325">
    <property type="entry name" value="PrmA"/>
    <property type="match status" value="1"/>
</dbReference>
<proteinExistence type="inferred from homology"/>
<dbReference type="HAMAP" id="MF_00735">
    <property type="entry name" value="Methyltr_PrmA"/>
    <property type="match status" value="1"/>
</dbReference>
<dbReference type="SUPFAM" id="SSF53335">
    <property type="entry name" value="S-adenosyl-L-methionine-dependent methyltransferases"/>
    <property type="match status" value="1"/>
</dbReference>
<dbReference type="PANTHER" id="PTHR43648:SF1">
    <property type="entry name" value="ELECTRON TRANSFER FLAVOPROTEIN BETA SUBUNIT LYSINE METHYLTRANSFERASE"/>
    <property type="match status" value="1"/>
</dbReference>
<keyword evidence="7" id="KW-0687">Ribonucleoprotein</keyword>
<dbReference type="GO" id="GO:0032259">
    <property type="term" value="P:methylation"/>
    <property type="evidence" value="ECO:0007669"/>
    <property type="project" value="UniProtKB-KW"/>
</dbReference>
<comment type="function">
    <text evidence="6">Methylates ribosomal protein L11.</text>
</comment>